<dbReference type="Pfam" id="PF04299">
    <property type="entry name" value="FMN_bind_2"/>
    <property type="match status" value="1"/>
</dbReference>
<reference evidence="2 3" key="1">
    <citation type="submission" date="2018-12" db="EMBL/GenBank/DDBJ databases">
        <authorList>
            <consortium name="Pathogen Informatics"/>
        </authorList>
    </citation>
    <scope>NUCLEOTIDE SEQUENCE [LARGE SCALE GENOMIC DNA]</scope>
    <source>
        <strain evidence="2 3">NCTC13354</strain>
    </source>
</reference>
<keyword evidence="2" id="KW-0645">Protease</keyword>
<dbReference type="Proteomes" id="UP000269542">
    <property type="component" value="Chromosome"/>
</dbReference>
<keyword evidence="3" id="KW-1185">Reference proteome</keyword>
<sequence>MYVARQHAMGDDDALAVVEQAGAGQFITAGPNGLNATFVPFNVDRRGEQIFLQTHLTRVNPQWRDDADTLVVVQGPQARVSGMDLPPETPTQRLPNVPTWNYVTVHVRGEFTVHDDAEWKTAHLTKLVERFESEWRVGTHSSYELVNNALAAMVGVEIRVREIVGKAKLGQNMSPVEIAQTAEHMRNRDAAAGPVADLMEDIAIPWAQAREERVEGALSRRTNDSAAEPPRPVD</sequence>
<accession>A0A3S4Z528</accession>
<dbReference type="PANTHER" id="PTHR35802">
    <property type="entry name" value="PROTEASE SYNTHASE AND SPORULATION PROTEIN PAI 2"/>
    <property type="match status" value="1"/>
</dbReference>
<dbReference type="InterPro" id="IPR007396">
    <property type="entry name" value="TR_PAI2-type"/>
</dbReference>
<dbReference type="Gene3D" id="2.30.110.10">
    <property type="entry name" value="Electron Transport, Fmn-binding Protein, Chain A"/>
    <property type="match status" value="1"/>
</dbReference>
<dbReference type="PANTHER" id="PTHR35802:SF1">
    <property type="entry name" value="PROTEASE SYNTHASE AND SPORULATION PROTEIN PAI 2"/>
    <property type="match status" value="1"/>
</dbReference>
<dbReference type="SUPFAM" id="SSF50475">
    <property type="entry name" value="FMN-binding split barrel"/>
    <property type="match status" value="1"/>
</dbReference>
<dbReference type="AlphaFoldDB" id="A0A3S4Z528"/>
<dbReference type="GO" id="GO:0006508">
    <property type="term" value="P:proteolysis"/>
    <property type="evidence" value="ECO:0007669"/>
    <property type="project" value="UniProtKB-KW"/>
</dbReference>
<protein>
    <submittedName>
        <fullName evidence="2">Protease synthase and sporulation protein PAI 2</fullName>
    </submittedName>
</protein>
<feature type="region of interest" description="Disordered" evidence="1">
    <location>
        <begin position="213"/>
        <end position="234"/>
    </location>
</feature>
<name>A0A3S4Z528_9ACTO</name>
<evidence type="ECO:0000256" key="1">
    <source>
        <dbReference type="SAM" id="MobiDB-lite"/>
    </source>
</evidence>
<evidence type="ECO:0000313" key="2">
    <source>
        <dbReference type="EMBL" id="VEI13136.1"/>
    </source>
</evidence>
<dbReference type="GO" id="GO:0008233">
    <property type="term" value="F:peptidase activity"/>
    <property type="evidence" value="ECO:0007669"/>
    <property type="project" value="UniProtKB-KW"/>
</dbReference>
<dbReference type="KEGG" id="tbw:NCTC13354_00842"/>
<proteinExistence type="predicted"/>
<organism evidence="2 3">
    <name type="scientific">Trueperella bialowiezensis</name>
    <dbReference type="NCBI Taxonomy" id="312285"/>
    <lineage>
        <taxon>Bacteria</taxon>
        <taxon>Bacillati</taxon>
        <taxon>Actinomycetota</taxon>
        <taxon>Actinomycetes</taxon>
        <taxon>Actinomycetales</taxon>
        <taxon>Actinomycetaceae</taxon>
        <taxon>Trueperella</taxon>
    </lineage>
</organism>
<gene>
    <name evidence="2" type="primary">paiB</name>
    <name evidence="2" type="ORF">NCTC13354_00842</name>
</gene>
<dbReference type="InterPro" id="IPR012349">
    <property type="entry name" value="Split_barrel_FMN-bd"/>
</dbReference>
<evidence type="ECO:0000313" key="3">
    <source>
        <dbReference type="Proteomes" id="UP000269542"/>
    </source>
</evidence>
<dbReference type="PIRSF" id="PIRSF010372">
    <property type="entry name" value="PaiB"/>
    <property type="match status" value="1"/>
</dbReference>
<dbReference type="EMBL" id="LR134476">
    <property type="protein sequence ID" value="VEI13136.1"/>
    <property type="molecule type" value="Genomic_DNA"/>
</dbReference>
<keyword evidence="2" id="KW-0378">Hydrolase</keyword>